<dbReference type="GO" id="GO:0000974">
    <property type="term" value="C:Prp19 complex"/>
    <property type="evidence" value="ECO:0007669"/>
    <property type="project" value="TreeGrafter"/>
</dbReference>
<protein>
    <submittedName>
        <fullName evidence="9">Uncharacterized protein</fullName>
    </submittedName>
</protein>
<evidence type="ECO:0000256" key="1">
    <source>
        <dbReference type="ARBA" id="ARBA00022723"/>
    </source>
</evidence>
<dbReference type="Gene3D" id="3.30.70.330">
    <property type="match status" value="1"/>
</dbReference>
<dbReference type="InterPro" id="IPR000504">
    <property type="entry name" value="RRM_dom"/>
</dbReference>
<dbReference type="EMBL" id="LR999456">
    <property type="protein sequence ID" value="CAE6086249.1"/>
    <property type="molecule type" value="Genomic_DNA"/>
</dbReference>
<dbReference type="SMART" id="SM00360">
    <property type="entry name" value="RRM"/>
    <property type="match status" value="1"/>
</dbReference>
<keyword evidence="2 6" id="KW-0863">Zinc-finger</keyword>
<accession>A0A8S2AM76</accession>
<evidence type="ECO:0000313" key="9">
    <source>
        <dbReference type="EMBL" id="CAE6086249.1"/>
    </source>
</evidence>
<feature type="domain" description="RRM" evidence="7">
    <location>
        <begin position="141"/>
        <end position="216"/>
    </location>
</feature>
<dbReference type="InterPro" id="IPR012677">
    <property type="entry name" value="Nucleotide-bd_a/b_plait_sf"/>
</dbReference>
<dbReference type="GO" id="GO:0071006">
    <property type="term" value="C:U2-type catalytic step 1 spliceosome"/>
    <property type="evidence" value="ECO:0007669"/>
    <property type="project" value="TreeGrafter"/>
</dbReference>
<evidence type="ECO:0000256" key="2">
    <source>
        <dbReference type="ARBA" id="ARBA00022771"/>
    </source>
</evidence>
<dbReference type="GO" id="GO:0036002">
    <property type="term" value="F:pre-mRNA binding"/>
    <property type="evidence" value="ECO:0007669"/>
    <property type="project" value="TreeGrafter"/>
</dbReference>
<dbReference type="PANTHER" id="PTHR14089">
    <property type="entry name" value="PRE-MRNA-SPLICING FACTOR RBM22"/>
    <property type="match status" value="1"/>
</dbReference>
<evidence type="ECO:0000256" key="6">
    <source>
        <dbReference type="PROSITE-ProRule" id="PRU00723"/>
    </source>
</evidence>
<dbReference type="PANTHER" id="PTHR14089:SF12">
    <property type="entry name" value="ZINC FINGER CCCH DOMAIN-CONTAINING PROTEIN 4-RELATED"/>
    <property type="match status" value="1"/>
</dbReference>
<dbReference type="Proteomes" id="UP000682877">
    <property type="component" value="Chromosome 6"/>
</dbReference>
<evidence type="ECO:0000259" key="7">
    <source>
        <dbReference type="PROSITE" id="PS50102"/>
    </source>
</evidence>
<evidence type="ECO:0000256" key="3">
    <source>
        <dbReference type="ARBA" id="ARBA00022833"/>
    </source>
</evidence>
<dbReference type="GO" id="GO:0071007">
    <property type="term" value="C:U2-type catalytic step 2 spliceosome"/>
    <property type="evidence" value="ECO:0007669"/>
    <property type="project" value="TreeGrafter"/>
</dbReference>
<feature type="domain" description="C3H1-type" evidence="8">
    <location>
        <begin position="80"/>
        <end position="103"/>
    </location>
</feature>
<dbReference type="GO" id="GO:0017070">
    <property type="term" value="F:U6 snRNA binding"/>
    <property type="evidence" value="ECO:0007669"/>
    <property type="project" value="TreeGrafter"/>
</dbReference>
<dbReference type="Pfam" id="PF00076">
    <property type="entry name" value="RRM_1"/>
    <property type="match status" value="1"/>
</dbReference>
<feature type="zinc finger region" description="C3H1-type" evidence="6">
    <location>
        <begin position="80"/>
        <end position="103"/>
    </location>
</feature>
<name>A0A8S2AM76_ARAAE</name>
<dbReference type="SUPFAM" id="SSF54928">
    <property type="entry name" value="RNA-binding domain, RBD"/>
    <property type="match status" value="1"/>
</dbReference>
<reference evidence="9" key="1">
    <citation type="submission" date="2021-01" db="EMBL/GenBank/DDBJ databases">
        <authorList>
            <person name="Bezrukov I."/>
        </authorList>
    </citation>
    <scope>NUCLEOTIDE SEQUENCE</scope>
</reference>
<evidence type="ECO:0000256" key="4">
    <source>
        <dbReference type="ARBA" id="ARBA00022884"/>
    </source>
</evidence>
<evidence type="ECO:0000313" key="10">
    <source>
        <dbReference type="Proteomes" id="UP000682877"/>
    </source>
</evidence>
<proteinExistence type="predicted"/>
<dbReference type="PROSITE" id="PS50102">
    <property type="entry name" value="RRM"/>
    <property type="match status" value="1"/>
</dbReference>
<dbReference type="InterPro" id="IPR039171">
    <property type="entry name" value="Cwc2/Slt11"/>
</dbReference>
<keyword evidence="1 6" id="KW-0479">Metal-binding</keyword>
<dbReference type="AlphaFoldDB" id="A0A8S2AM76"/>
<dbReference type="InterPro" id="IPR000571">
    <property type="entry name" value="Znf_CCCH"/>
</dbReference>
<dbReference type="SMART" id="SM00356">
    <property type="entry name" value="ZnF_C3H1"/>
    <property type="match status" value="1"/>
</dbReference>
<dbReference type="PROSITE" id="PS50103">
    <property type="entry name" value="ZF_C3H1"/>
    <property type="match status" value="1"/>
</dbReference>
<gene>
    <name evidence="9" type="ORF">AARE701A_LOCUS14430</name>
</gene>
<organism evidence="9 10">
    <name type="scientific">Arabidopsis arenosa</name>
    <name type="common">Sand rock-cress</name>
    <name type="synonym">Cardaminopsis arenosa</name>
    <dbReference type="NCBI Taxonomy" id="38785"/>
    <lineage>
        <taxon>Eukaryota</taxon>
        <taxon>Viridiplantae</taxon>
        <taxon>Streptophyta</taxon>
        <taxon>Embryophyta</taxon>
        <taxon>Tracheophyta</taxon>
        <taxon>Spermatophyta</taxon>
        <taxon>Magnoliopsida</taxon>
        <taxon>eudicotyledons</taxon>
        <taxon>Gunneridae</taxon>
        <taxon>Pentapetalae</taxon>
        <taxon>rosids</taxon>
        <taxon>malvids</taxon>
        <taxon>Brassicales</taxon>
        <taxon>Brassicaceae</taxon>
        <taxon>Camelineae</taxon>
        <taxon>Arabidopsis</taxon>
    </lineage>
</organism>
<dbReference type="GO" id="GO:0008270">
    <property type="term" value="F:zinc ion binding"/>
    <property type="evidence" value="ECO:0007669"/>
    <property type="project" value="UniProtKB-KW"/>
</dbReference>
<dbReference type="FunFam" id="3.30.70.330:FF:000476">
    <property type="entry name" value="Zinc finger CCCH domain-containing protein 4"/>
    <property type="match status" value="1"/>
</dbReference>
<dbReference type="InterPro" id="IPR035979">
    <property type="entry name" value="RBD_domain_sf"/>
</dbReference>
<keyword evidence="3 6" id="KW-0862">Zinc</keyword>
<keyword evidence="4 5" id="KW-0694">RNA-binding</keyword>
<keyword evidence="10" id="KW-1185">Reference proteome</keyword>
<evidence type="ECO:0000256" key="5">
    <source>
        <dbReference type="PROSITE-ProRule" id="PRU00176"/>
    </source>
</evidence>
<evidence type="ECO:0000259" key="8">
    <source>
        <dbReference type="PROSITE" id="PS50103"/>
    </source>
</evidence>
<sequence length="256" mass="28934">MSRKEGDKKRIMDQSDHFCKRYRVIDLLPSSISFSDLISSRNSSSSRFRILGCLSSSSHLLGFFMAQFKDKRKKQDFIPICPLFDAGRQCTRGARCRYRHEINRLTNSHGRSGLESPFTVEVIAREGNRGPLPPPEDQSVKTLYIRRLNSSVLEQDIRDHFCPYGEIESIVIFPHRGGTCAFLTYSTRLAAEKAMLELSSWTDINGQRLKLLWGPPEEWQHKMTGAAISSTQEVGGSSSNTAHDLVTTLGYSLENL</sequence>